<dbReference type="Proteomes" id="UP000005408">
    <property type="component" value="Unassembled WGS sequence"/>
</dbReference>
<reference evidence="2" key="1">
    <citation type="submission" date="2022-08" db="UniProtKB">
        <authorList>
            <consortium name="EnsemblMetazoa"/>
        </authorList>
    </citation>
    <scope>IDENTIFICATION</scope>
    <source>
        <strain evidence="2">05x7-T-G4-1.051#20</strain>
    </source>
</reference>
<dbReference type="EnsemblMetazoa" id="G85.1">
    <property type="protein sequence ID" value="G85.1:cds"/>
    <property type="gene ID" value="G85"/>
</dbReference>
<dbReference type="GO" id="GO:0000712">
    <property type="term" value="P:resolution of meiotic recombination intermediates"/>
    <property type="evidence" value="ECO:0007669"/>
    <property type="project" value="InterPro"/>
</dbReference>
<dbReference type="InterPro" id="IPR039991">
    <property type="entry name" value="SHOC1"/>
</dbReference>
<feature type="compositionally biased region" description="Polar residues" evidence="1">
    <location>
        <begin position="698"/>
        <end position="724"/>
    </location>
</feature>
<dbReference type="Pfam" id="PF17825">
    <property type="entry name" value="DUF5587"/>
    <property type="match status" value="1"/>
</dbReference>
<feature type="compositionally biased region" description="Basic and acidic residues" evidence="1">
    <location>
        <begin position="1694"/>
        <end position="1709"/>
    </location>
</feature>
<evidence type="ECO:0000256" key="1">
    <source>
        <dbReference type="SAM" id="MobiDB-lite"/>
    </source>
</evidence>
<dbReference type="GO" id="GO:0003697">
    <property type="term" value="F:single-stranded DNA binding"/>
    <property type="evidence" value="ECO:0007669"/>
    <property type="project" value="TreeGrafter"/>
</dbReference>
<feature type="region of interest" description="Disordered" evidence="1">
    <location>
        <begin position="572"/>
        <end position="605"/>
    </location>
</feature>
<feature type="compositionally biased region" description="Basic and acidic residues" evidence="1">
    <location>
        <begin position="665"/>
        <end position="675"/>
    </location>
</feature>
<protein>
    <submittedName>
        <fullName evidence="2">Uncharacterized protein</fullName>
    </submittedName>
</protein>
<sequence>MVRYRGLDYLSLVRRKRKEFIARARLSLAETCQPVLSDRSLHRIRHPWASAIPDQALLLGDLEQPDIHIAKLFTSLKSVKHNSLELYGREVSTLSINTSPPVSEGLRTNEDQDEAEDHGDFDELYGDFDLVDFVHTKEEDKDLLYTEEFRTETLCWDDLFEDVTLDLDPVTPHVPSLGSQVQGLQPLPLLDPLLNGERECRHEPLELHVVPETSVTSQNQTQEVFTREERFHGENYLENLLLKNRDLVERDSHLTSLGQLSPLPLDEGTEDIKMGTSVKHCCQLEEYVVNQQAGGPPLSSTKDPHVKTWSTDLESCSWPDDYSLETPVIKSSLSADLLTVGELKPLALKRGREFVSLSNSTQHQLLPSDSHFDLCCVERCRFSEPDIDRVELLQMEKLNKEWKEVAVLKWNMWKVELNLCWILHPPTEERLDLNEAVLGYMRNGRQNHKDYQEIFHKEMFELPPLELPGPTVKIKGKVNNSKPFSALCDSEYQPMHLPPITKRLAHTVPCITSDNSTVETLYIDLEEEASLSQGESKITEHEGQYQCLIPRPFKLKDGECTSNVCRTLVETQSQRDGSASVLKHQELSISSSPAHRTSPPVSPVPPVLPSISPVSLSPDRILSLRSLQDPFLDSLVKTGQNKMQFMKNQHGTPKENPHLQNIQKTESHQQHRDLNSDNCKPLSDTRSHSPGCGEDTQSKGQMRSQATPRRSQTGSKVNQSQSPPTHDGRCLGPNNVTQTTPFSDIPKVRRGREPGTTPQKSPNKRPSKSRVKCITYQLEDEYQQIISLVTQHASYFITSLVNSGDIDKSMTFTSLTPDLTRFLVKEVTTQPDNAHYEERYRSSLALHTLCCAREMITLVCLESGLELLSVIQEKYRDQLKDCLETLRQRLLSAKLWFDRRGILHPKVYRACQSVHRKLTGKDPERLSHTKILVILSKDLDSLVSTLGHNLQRVDGVKVHIQVTGNCQSVLDNLDHCNCMLLQEEQIGSDFPWSQFCLVLQYEENRFSELCERQNISYRHFSYSAPTTNGTAISITKFNVTIVCAKAVPENFVYILESKYGVTCLYRSCWAGLTFPHIVIDEMTAVVMYDVSAIGTEFSPLLRVLSLLAQQFRDILIIGSTHNFTQPLLKLRQHQQKLNFFLGRAVSKVPDLQFKVVTSDDLQKTAEMVIRVCRLVLTTDDQNWMAASPSQEEEFLTAIPCINPIFAQKMLQILSVQSITDLHPHQLARLFPSTPRRIIQMFYEALDKLRTEQCVQGRKLLEEPVQVSGEINGTFPLPTDRHTLFWDSQEGATQEPLRPEEQLAAPVRTSSCQPRNPPNNVHINTGALLPQEDSDYTTDTLAHSCNSESPNEFVRAQTGFEQEESSYIEELGRVVSRQALDERGDSEENQSPLKQTQGVNTLVHAPLRNHHNMTQLEQNNSVNSEENWCMQNTAIYTAKNNLTSKSTTQEIPNFSTKSFEQIQSFSQRIPTPEDLFTEDIGDIPAASHRYMYQDFQSVECSPNTRVNSYAPEVLYHVGSGSGPAKHDPEHMAEEDSGRIHTCTVNNPPVSYIVCDEAQPESVDFQDNLIATTRQLLKQAAMTASDRIFPRTGPRKVSIGLARPLRQPKSQVTPDHEIQDAVIPPSMNSQNQNLNFSGVTAQLTTNPHSAQQTTTAQHKTPLVANPVLEEIPSAELSKEALLSNHRKQGMTQYRESREGGWIHSSNHDSVKRGVGTDQGRWTTDSQLSEPYRHHSLSHCRYTDCNDFMDNVDSDQRVDSKETTQQTEWLPSCRQTYILSHDSSSTPCQYNLPNTQRNQHIPNTQGNDSVVESTHVTLRTRQDYVPFHSGQQNCIEGGEEVIHNGRQNRTKGGEAERWPGYDSPPMDMEYEFEPIQDLENFQSWKISQGPSQKKLCYQRVPNSKQSKLVFK</sequence>
<feature type="region of interest" description="Disordered" evidence="1">
    <location>
        <begin position="1694"/>
        <end position="1722"/>
    </location>
</feature>
<keyword evidence="3" id="KW-1185">Reference proteome</keyword>
<dbReference type="PANTHER" id="PTHR35668:SF1">
    <property type="entry name" value="PROTEIN SHORTAGE IN CHIASMATA 1 ORTHOLOG"/>
    <property type="match status" value="1"/>
</dbReference>
<name>A0A8W8NY69_MAGGI</name>
<organism evidence="2 3">
    <name type="scientific">Magallana gigas</name>
    <name type="common">Pacific oyster</name>
    <name type="synonym">Crassostrea gigas</name>
    <dbReference type="NCBI Taxonomy" id="29159"/>
    <lineage>
        <taxon>Eukaryota</taxon>
        <taxon>Metazoa</taxon>
        <taxon>Spiralia</taxon>
        <taxon>Lophotrochozoa</taxon>
        <taxon>Mollusca</taxon>
        <taxon>Bivalvia</taxon>
        <taxon>Autobranchia</taxon>
        <taxon>Pteriomorphia</taxon>
        <taxon>Ostreida</taxon>
        <taxon>Ostreoidea</taxon>
        <taxon>Ostreidae</taxon>
        <taxon>Magallana</taxon>
    </lineage>
</organism>
<evidence type="ECO:0000313" key="3">
    <source>
        <dbReference type="Proteomes" id="UP000005408"/>
    </source>
</evidence>
<accession>A0A8W8NY69</accession>
<feature type="region of interest" description="Disordered" evidence="1">
    <location>
        <begin position="664"/>
        <end position="770"/>
    </location>
</feature>
<feature type="region of interest" description="Disordered" evidence="1">
    <location>
        <begin position="98"/>
        <end position="117"/>
    </location>
</feature>
<proteinExistence type="predicted"/>
<dbReference type="GO" id="GO:0016887">
    <property type="term" value="F:ATP hydrolysis activity"/>
    <property type="evidence" value="ECO:0007669"/>
    <property type="project" value="InterPro"/>
</dbReference>
<evidence type="ECO:0000313" key="2">
    <source>
        <dbReference type="EnsemblMetazoa" id="G85.1:cds"/>
    </source>
</evidence>
<dbReference type="PANTHER" id="PTHR35668">
    <property type="entry name" value="PROTEIN SHORTAGE IN CHIASMATA 1 ORTHOLOG"/>
    <property type="match status" value="1"/>
</dbReference>
<dbReference type="GO" id="GO:0000794">
    <property type="term" value="C:condensed nuclear chromosome"/>
    <property type="evidence" value="ECO:0007669"/>
    <property type="project" value="InterPro"/>
</dbReference>